<accession>A0A916XUC8</accession>
<keyword evidence="3" id="KW-1185">Reference proteome</keyword>
<feature type="compositionally biased region" description="Low complexity" evidence="1">
    <location>
        <begin position="44"/>
        <end position="56"/>
    </location>
</feature>
<dbReference type="Proteomes" id="UP000613160">
    <property type="component" value="Unassembled WGS sequence"/>
</dbReference>
<dbReference type="RefSeq" id="WP_188849731.1">
    <property type="nucleotide sequence ID" value="NZ_BMJJ01000002.1"/>
</dbReference>
<protein>
    <submittedName>
        <fullName evidence="2">Uncharacterized protein</fullName>
    </submittedName>
</protein>
<feature type="region of interest" description="Disordered" evidence="1">
    <location>
        <begin position="1"/>
        <end position="68"/>
    </location>
</feature>
<comment type="caution">
    <text evidence="2">The sequence shown here is derived from an EMBL/GenBank/DDBJ whole genome shotgun (WGS) entry which is preliminary data.</text>
</comment>
<dbReference type="EMBL" id="BMJJ01000002">
    <property type="protein sequence ID" value="GGD11267.1"/>
    <property type="molecule type" value="Genomic_DNA"/>
</dbReference>
<sequence length="68" mass="7499">MTQAPEGPKKASEIAAERRRARQEEMLRENLKRRKDQSRARRSPAAATEAGEAPDALDPAERGPDASD</sequence>
<organism evidence="2 3">
    <name type="scientific">Aureimonas glaciei</name>
    <dbReference type="NCBI Taxonomy" id="1776957"/>
    <lineage>
        <taxon>Bacteria</taxon>
        <taxon>Pseudomonadati</taxon>
        <taxon>Pseudomonadota</taxon>
        <taxon>Alphaproteobacteria</taxon>
        <taxon>Hyphomicrobiales</taxon>
        <taxon>Aurantimonadaceae</taxon>
        <taxon>Aureimonas</taxon>
    </lineage>
</organism>
<evidence type="ECO:0000313" key="3">
    <source>
        <dbReference type="Proteomes" id="UP000613160"/>
    </source>
</evidence>
<evidence type="ECO:0000313" key="2">
    <source>
        <dbReference type="EMBL" id="GGD11267.1"/>
    </source>
</evidence>
<reference evidence="2" key="2">
    <citation type="submission" date="2020-09" db="EMBL/GenBank/DDBJ databases">
        <authorList>
            <person name="Sun Q."/>
            <person name="Zhou Y."/>
        </authorList>
    </citation>
    <scope>NUCLEOTIDE SEQUENCE</scope>
    <source>
        <strain evidence="2">CGMCC 1.15493</strain>
    </source>
</reference>
<feature type="compositionally biased region" description="Basic residues" evidence="1">
    <location>
        <begin position="31"/>
        <end position="42"/>
    </location>
</feature>
<proteinExistence type="predicted"/>
<reference evidence="2" key="1">
    <citation type="journal article" date="2014" name="Int. J. Syst. Evol. Microbiol.">
        <title>Complete genome sequence of Corynebacterium casei LMG S-19264T (=DSM 44701T), isolated from a smear-ripened cheese.</title>
        <authorList>
            <consortium name="US DOE Joint Genome Institute (JGI-PGF)"/>
            <person name="Walter F."/>
            <person name="Albersmeier A."/>
            <person name="Kalinowski J."/>
            <person name="Ruckert C."/>
        </authorList>
    </citation>
    <scope>NUCLEOTIDE SEQUENCE</scope>
    <source>
        <strain evidence="2">CGMCC 1.15493</strain>
    </source>
</reference>
<dbReference type="AlphaFoldDB" id="A0A916XUC8"/>
<evidence type="ECO:0000256" key="1">
    <source>
        <dbReference type="SAM" id="MobiDB-lite"/>
    </source>
</evidence>
<name>A0A916XUC8_9HYPH</name>
<gene>
    <name evidence="2" type="ORF">GCM10011335_12850</name>
</gene>
<feature type="compositionally biased region" description="Basic and acidic residues" evidence="1">
    <location>
        <begin position="59"/>
        <end position="68"/>
    </location>
</feature>
<feature type="compositionally biased region" description="Basic and acidic residues" evidence="1">
    <location>
        <begin position="7"/>
        <end position="30"/>
    </location>
</feature>